<name>A0A1D8NCP4_YARLL</name>
<accession>A0A1D8NCP4</accession>
<gene>
    <name evidence="3" type="ORF">B0I71DRAFT_131119</name>
    <name evidence="2" type="ORF">YALI1_D01036g</name>
</gene>
<evidence type="ECO:0000313" key="4">
    <source>
        <dbReference type="Proteomes" id="UP000182444"/>
    </source>
</evidence>
<proteinExistence type="predicted"/>
<evidence type="ECO:0000313" key="3">
    <source>
        <dbReference type="EMBL" id="RDW26250.1"/>
    </source>
</evidence>
<feature type="region of interest" description="Disordered" evidence="1">
    <location>
        <begin position="1"/>
        <end position="71"/>
    </location>
</feature>
<feature type="compositionally biased region" description="Polar residues" evidence="1">
    <location>
        <begin position="511"/>
        <end position="521"/>
    </location>
</feature>
<evidence type="ECO:0000256" key="1">
    <source>
        <dbReference type="SAM" id="MobiDB-lite"/>
    </source>
</evidence>
<dbReference type="AlphaFoldDB" id="A0A1D8NCP4"/>
<dbReference type="VEuPathDB" id="FungiDB:YALI0_D00979g"/>
<reference evidence="2 4" key="1">
    <citation type="journal article" date="2016" name="PLoS ONE">
        <title>Sequence Assembly of Yarrowia lipolytica Strain W29/CLIB89 Shows Transposable Element Diversity.</title>
        <authorList>
            <person name="Magnan C."/>
            <person name="Yu J."/>
            <person name="Chang I."/>
            <person name="Jahn E."/>
            <person name="Kanomata Y."/>
            <person name="Wu J."/>
            <person name="Zeller M."/>
            <person name="Oakes M."/>
            <person name="Baldi P."/>
            <person name="Sandmeyer S."/>
        </authorList>
    </citation>
    <scope>NUCLEOTIDE SEQUENCE [LARGE SCALE GENOMIC DNA]</scope>
    <source>
        <strain evidence="2">CLIB89</strain>
        <strain evidence="4">CLIB89(W29)</strain>
    </source>
</reference>
<dbReference type="OMA" id="CHHANES"/>
<dbReference type="GeneID" id="2910412"/>
<protein>
    <submittedName>
        <fullName evidence="3">CRT10-domain-containing protein</fullName>
    </submittedName>
</protein>
<dbReference type="eggNOG" id="ENOG502S3HW">
    <property type="taxonomic scope" value="Eukaryota"/>
</dbReference>
<dbReference type="Pfam" id="PF08728">
    <property type="entry name" value="CRT10"/>
    <property type="match status" value="1"/>
</dbReference>
<dbReference type="EMBL" id="CP017556">
    <property type="protein sequence ID" value="AOW03404.1"/>
    <property type="molecule type" value="Genomic_DNA"/>
</dbReference>
<feature type="compositionally biased region" description="Polar residues" evidence="1">
    <location>
        <begin position="35"/>
        <end position="52"/>
    </location>
</feature>
<dbReference type="InterPro" id="IPR014839">
    <property type="entry name" value="Crt10"/>
</dbReference>
<dbReference type="EMBL" id="KZ858982">
    <property type="protein sequence ID" value="RDW26250.1"/>
    <property type="molecule type" value="Genomic_DNA"/>
</dbReference>
<dbReference type="KEGG" id="yli:2910412"/>
<feature type="region of interest" description="Disordered" evidence="1">
    <location>
        <begin position="509"/>
        <end position="557"/>
    </location>
</feature>
<evidence type="ECO:0000313" key="5">
    <source>
        <dbReference type="Proteomes" id="UP000256601"/>
    </source>
</evidence>
<organism evidence="2 4">
    <name type="scientific">Yarrowia lipolytica</name>
    <name type="common">Candida lipolytica</name>
    <dbReference type="NCBI Taxonomy" id="4952"/>
    <lineage>
        <taxon>Eukaryota</taxon>
        <taxon>Fungi</taxon>
        <taxon>Dikarya</taxon>
        <taxon>Ascomycota</taxon>
        <taxon>Saccharomycotina</taxon>
        <taxon>Dipodascomycetes</taxon>
        <taxon>Dipodascales</taxon>
        <taxon>Dipodascales incertae sedis</taxon>
        <taxon>Yarrowia</taxon>
    </lineage>
</organism>
<sequence>MYNERDPVTLEEMSDDGSDQGGIGIVQRGEPQVMGTPTPSTPQQAGFLSNLGSPVPGTPRPQTTPEEAPSDFLPSQQMATMFDKEATTRVQFMGDSTVGVMGEISQFKGNLAVEATRWPVLFIACGTHIEMFAADGSPDLVGAFYAEPNIVTTEMREGAVRPNSPHDINMLSMVILCGHECLVANYDDGRSGLWVVSRIIAEVQEGVSRYLPHVTFKSDASVWGTGTSGSLLALSDNSRKIDIYDLASLADKLQEKHYVDRVNLYSDEGVEQVQLPRYRSPLMMNNIPSISIVVDEDDAFYVTAGTIGYEVATIKFFTGERLEKWKQSYSEMDIRPFSRSLSSESLDSIVDAADESWEDSHIYKPFEGGIWIHRNSLGTHVWTVTTVSPRAFKQSPTLYEVHANKWANEQQVAAQLQRDSSKAKNIFDPLRPFYPAVRFTHYDIPTCPLQSGGIQPSGVQALAGMFPAMGVPTPGFNYKPHYLLPQCKKETRKMTQWYERYGIERVEDNAKNSASSAQSWSDEGDSEQTKLSDTDEGAQEPPSDAPNSLYEHEVEREKKESPLKDLFVIVTTHRSLYLCRHDDLFVNGACANVFSWEDIYGFGEQQFDRLSFAHYIPDLCVYICGSPIGAVSVFRLTQKAGVFCMRQEWAFPDTSQILFFTDRLRLLAGVAVAPIHTSIRENVIGSRERQWNEPCLRYRVTLIYGDGYRINYEISGDEDNVWMV</sequence>
<evidence type="ECO:0000313" key="2">
    <source>
        <dbReference type="EMBL" id="AOW03404.1"/>
    </source>
</evidence>
<reference evidence="3 5" key="2">
    <citation type="submission" date="2018-07" db="EMBL/GenBank/DDBJ databases">
        <title>Draft Genome Assemblies for Five Robust Yarrowia lipolytica Strains Exhibiting High Lipid Production and Pentose Sugar Utilization and Sugar Alcohol Secretion from Undetoxified Lignocellulosic Biomass Hydrolysates.</title>
        <authorList>
            <consortium name="DOE Joint Genome Institute"/>
            <person name="Walker C."/>
            <person name="Ryu S."/>
            <person name="Na H."/>
            <person name="Zane M."/>
            <person name="LaButti K."/>
            <person name="Lipzen A."/>
            <person name="Haridas S."/>
            <person name="Barry K."/>
            <person name="Grigoriev I.V."/>
            <person name="Quarterman J."/>
            <person name="Slininger P."/>
            <person name="Dien B."/>
            <person name="Trinh C.T."/>
        </authorList>
    </citation>
    <scope>NUCLEOTIDE SEQUENCE [LARGE SCALE GENOMIC DNA]</scope>
    <source>
        <strain evidence="3 5">YB392</strain>
    </source>
</reference>
<dbReference type="VEuPathDB" id="FungiDB:YALI1_D01036g"/>
<dbReference type="Proteomes" id="UP000256601">
    <property type="component" value="Unassembled WGS sequence"/>
</dbReference>
<dbReference type="Proteomes" id="UP000182444">
    <property type="component" value="Chromosome 1D"/>
</dbReference>